<sequence length="184" mass="18190">MTGGGGLYPSGGGYYTGGMGSNYPSNGGWGSGMGGNYPSSNPGVDGGWGVQNQPPYPSNSWGIGSSGTFPSSNIGWGGGGVGGLPGRYPSAGSGANVNGSLTGVYTGPWYQETDGSWNPAGDSAGPNGEWAPLRPGTIMHPPSGGSYIYGGHQGPWRSNNGLGGGGHGGISWRSGDLGLDSEDN</sequence>
<dbReference type="RefSeq" id="XP_033531485.1">
    <property type="nucleotide sequence ID" value="XM_033680022.1"/>
</dbReference>
<protein>
    <submittedName>
        <fullName evidence="2 4">Uncharacterized protein</fullName>
    </submittedName>
</protein>
<feature type="compositionally biased region" description="Polar residues" evidence="1">
    <location>
        <begin position="50"/>
        <end position="64"/>
    </location>
</feature>
<dbReference type="Proteomes" id="UP000504638">
    <property type="component" value="Unplaced"/>
</dbReference>
<reference evidence="4" key="3">
    <citation type="submission" date="2025-04" db="UniProtKB">
        <authorList>
            <consortium name="RefSeq"/>
        </authorList>
    </citation>
    <scope>IDENTIFICATION</scope>
    <source>
        <strain evidence="4">CBS 781.70</strain>
    </source>
</reference>
<proteinExistence type="predicted"/>
<dbReference type="AlphaFoldDB" id="A0A6G1FVP2"/>
<name>A0A6G1FVP2_9PEZI</name>
<reference evidence="2 4" key="1">
    <citation type="submission" date="2020-01" db="EMBL/GenBank/DDBJ databases">
        <authorList>
            <consortium name="DOE Joint Genome Institute"/>
            <person name="Haridas S."/>
            <person name="Albert R."/>
            <person name="Binder M."/>
            <person name="Bloem J."/>
            <person name="Labutti K."/>
            <person name="Salamov A."/>
            <person name="Andreopoulos B."/>
            <person name="Baker S.E."/>
            <person name="Barry K."/>
            <person name="Bills G."/>
            <person name="Bluhm B.H."/>
            <person name="Cannon C."/>
            <person name="Castanera R."/>
            <person name="Culley D.E."/>
            <person name="Daum C."/>
            <person name="Ezra D."/>
            <person name="Gonzalez J.B."/>
            <person name="Henrissat B."/>
            <person name="Kuo A."/>
            <person name="Liang C."/>
            <person name="Lipzen A."/>
            <person name="Lutzoni F."/>
            <person name="Magnuson J."/>
            <person name="Mondo S."/>
            <person name="Nolan M."/>
            <person name="Ohm R."/>
            <person name="Pangilinan J."/>
            <person name="Park H.-J."/>
            <person name="Ramirez L."/>
            <person name="Alfaro M."/>
            <person name="Sun H."/>
            <person name="Tritt A."/>
            <person name="Yoshinaga Y."/>
            <person name="Zwiers L.-H."/>
            <person name="Turgeon B.G."/>
            <person name="Goodwin S.B."/>
            <person name="Spatafora J.W."/>
            <person name="Crous P.W."/>
            <person name="Grigoriev I.V."/>
        </authorList>
    </citation>
    <scope>NUCLEOTIDE SEQUENCE</scope>
    <source>
        <strain evidence="2 4">CBS 781.70</strain>
    </source>
</reference>
<evidence type="ECO:0000313" key="4">
    <source>
        <dbReference type="RefSeq" id="XP_033531485.1"/>
    </source>
</evidence>
<evidence type="ECO:0000256" key="1">
    <source>
        <dbReference type="SAM" id="MobiDB-lite"/>
    </source>
</evidence>
<feature type="region of interest" description="Disordered" evidence="1">
    <location>
        <begin position="159"/>
        <end position="184"/>
    </location>
</feature>
<dbReference type="EMBL" id="ML975169">
    <property type="protein sequence ID" value="KAF1809854.1"/>
    <property type="molecule type" value="Genomic_DNA"/>
</dbReference>
<reference evidence="4" key="2">
    <citation type="submission" date="2020-04" db="EMBL/GenBank/DDBJ databases">
        <authorList>
            <consortium name="NCBI Genome Project"/>
        </authorList>
    </citation>
    <scope>NUCLEOTIDE SEQUENCE</scope>
    <source>
        <strain evidence="4">CBS 781.70</strain>
    </source>
</reference>
<organism evidence="2">
    <name type="scientific">Eremomyces bilateralis CBS 781.70</name>
    <dbReference type="NCBI Taxonomy" id="1392243"/>
    <lineage>
        <taxon>Eukaryota</taxon>
        <taxon>Fungi</taxon>
        <taxon>Dikarya</taxon>
        <taxon>Ascomycota</taxon>
        <taxon>Pezizomycotina</taxon>
        <taxon>Dothideomycetes</taxon>
        <taxon>Dothideomycetes incertae sedis</taxon>
        <taxon>Eremomycetales</taxon>
        <taxon>Eremomycetaceae</taxon>
        <taxon>Eremomyces</taxon>
    </lineage>
</organism>
<dbReference type="GeneID" id="54420592"/>
<keyword evidence="3" id="KW-1185">Reference proteome</keyword>
<accession>A0A6G1FVP2</accession>
<evidence type="ECO:0000313" key="2">
    <source>
        <dbReference type="EMBL" id="KAF1809854.1"/>
    </source>
</evidence>
<feature type="region of interest" description="Disordered" evidence="1">
    <location>
        <begin position="40"/>
        <end position="64"/>
    </location>
</feature>
<gene>
    <name evidence="2 4" type="ORF">P152DRAFT_460957</name>
</gene>
<evidence type="ECO:0000313" key="3">
    <source>
        <dbReference type="Proteomes" id="UP000504638"/>
    </source>
</evidence>